<dbReference type="InterPro" id="IPR017871">
    <property type="entry name" value="ABC_transporter-like_CS"/>
</dbReference>
<keyword evidence="3" id="KW-1003">Cell membrane</keyword>
<comment type="caution">
    <text evidence="12">The sequence shown here is derived from an EMBL/GenBank/DDBJ whole genome shotgun (WGS) entry which is preliminary data.</text>
</comment>
<dbReference type="PANTHER" id="PTHR43394">
    <property type="entry name" value="ATP-DEPENDENT PERMEASE MDL1, MITOCHONDRIAL"/>
    <property type="match status" value="1"/>
</dbReference>
<dbReference type="OrthoDB" id="9770415at2"/>
<dbReference type="SMART" id="SM00382">
    <property type="entry name" value="AAA"/>
    <property type="match status" value="1"/>
</dbReference>
<dbReference type="InterPro" id="IPR003439">
    <property type="entry name" value="ABC_transporter-like_ATP-bd"/>
</dbReference>
<dbReference type="Gene3D" id="1.20.1560.10">
    <property type="entry name" value="ABC transporter type 1, transmembrane domain"/>
    <property type="match status" value="1"/>
</dbReference>
<evidence type="ECO:0000256" key="1">
    <source>
        <dbReference type="ARBA" id="ARBA00004651"/>
    </source>
</evidence>
<dbReference type="GO" id="GO:0016887">
    <property type="term" value="F:ATP hydrolysis activity"/>
    <property type="evidence" value="ECO:0007669"/>
    <property type="project" value="InterPro"/>
</dbReference>
<feature type="transmembrane region" description="Helical" evidence="9">
    <location>
        <begin position="238"/>
        <end position="258"/>
    </location>
</feature>
<feature type="domain" description="ABC transporter" evidence="10">
    <location>
        <begin position="338"/>
        <end position="571"/>
    </location>
</feature>
<feature type="transmembrane region" description="Helical" evidence="9">
    <location>
        <begin position="278"/>
        <end position="297"/>
    </location>
</feature>
<accession>A0A0A3IX33</accession>
<evidence type="ECO:0000259" key="11">
    <source>
        <dbReference type="PROSITE" id="PS50929"/>
    </source>
</evidence>
<feature type="transmembrane region" description="Helical" evidence="9">
    <location>
        <begin position="12"/>
        <end position="40"/>
    </location>
</feature>
<dbReference type="CDD" id="cd18548">
    <property type="entry name" value="ABC_6TM_Tm287_like"/>
    <property type="match status" value="1"/>
</dbReference>
<keyword evidence="2" id="KW-0813">Transport</keyword>
<keyword evidence="4 9" id="KW-0812">Transmembrane</keyword>
<keyword evidence="13" id="KW-1185">Reference proteome</keyword>
<proteinExistence type="predicted"/>
<name>A0A0A3IX33_9BACL</name>
<dbReference type="AlphaFoldDB" id="A0A0A3IX33"/>
<reference evidence="12 13" key="1">
    <citation type="submission" date="2014-02" db="EMBL/GenBank/DDBJ databases">
        <title>Draft genome sequence of Lysinibacillus manganicus DSM 26584T.</title>
        <authorList>
            <person name="Zhang F."/>
            <person name="Wang G."/>
            <person name="Zhang L."/>
        </authorList>
    </citation>
    <scope>NUCLEOTIDE SEQUENCE [LARGE SCALE GENOMIC DNA]</scope>
    <source>
        <strain evidence="12 13">DSM 26584</strain>
    </source>
</reference>
<comment type="subcellular location">
    <subcellularLocation>
        <location evidence="1">Cell membrane</location>
        <topology evidence="1">Multi-pass membrane protein</topology>
    </subcellularLocation>
</comment>
<dbReference type="Gene3D" id="3.40.50.300">
    <property type="entry name" value="P-loop containing nucleotide triphosphate hydrolases"/>
    <property type="match status" value="1"/>
</dbReference>
<keyword evidence="8 9" id="KW-0472">Membrane</keyword>
<dbReference type="PANTHER" id="PTHR43394:SF1">
    <property type="entry name" value="ATP-BINDING CASSETTE SUB-FAMILY B MEMBER 10, MITOCHONDRIAL"/>
    <property type="match status" value="1"/>
</dbReference>
<dbReference type="InterPro" id="IPR039421">
    <property type="entry name" value="Type_1_exporter"/>
</dbReference>
<evidence type="ECO:0000256" key="6">
    <source>
        <dbReference type="ARBA" id="ARBA00022840"/>
    </source>
</evidence>
<feature type="transmembrane region" description="Helical" evidence="9">
    <location>
        <begin position="52"/>
        <end position="76"/>
    </location>
</feature>
<dbReference type="SUPFAM" id="SSF52540">
    <property type="entry name" value="P-loop containing nucleoside triphosphate hydrolases"/>
    <property type="match status" value="1"/>
</dbReference>
<dbReference type="eggNOG" id="COG1132">
    <property type="taxonomic scope" value="Bacteria"/>
</dbReference>
<evidence type="ECO:0000256" key="5">
    <source>
        <dbReference type="ARBA" id="ARBA00022741"/>
    </source>
</evidence>
<dbReference type="FunFam" id="3.40.50.300:FF:000221">
    <property type="entry name" value="Multidrug ABC transporter ATP-binding protein"/>
    <property type="match status" value="1"/>
</dbReference>
<dbReference type="InterPro" id="IPR036640">
    <property type="entry name" value="ABC1_TM_sf"/>
</dbReference>
<dbReference type="Proteomes" id="UP000030416">
    <property type="component" value="Unassembled WGS sequence"/>
</dbReference>
<dbReference type="Pfam" id="PF00664">
    <property type="entry name" value="ABC_membrane"/>
    <property type="match status" value="1"/>
</dbReference>
<keyword evidence="6 12" id="KW-0067">ATP-binding</keyword>
<dbReference type="RefSeq" id="WP_036184364.1">
    <property type="nucleotide sequence ID" value="NZ_AVDA01000006.1"/>
</dbReference>
<evidence type="ECO:0000256" key="8">
    <source>
        <dbReference type="ARBA" id="ARBA00023136"/>
    </source>
</evidence>
<feature type="transmembrane region" description="Helical" evidence="9">
    <location>
        <begin position="157"/>
        <end position="174"/>
    </location>
</feature>
<dbReference type="EMBL" id="JPVN01000006">
    <property type="protein sequence ID" value="KGR79372.1"/>
    <property type="molecule type" value="Genomic_DNA"/>
</dbReference>
<keyword evidence="5" id="KW-0547">Nucleotide-binding</keyword>
<feature type="domain" description="ABC transmembrane type-1" evidence="11">
    <location>
        <begin position="16"/>
        <end position="298"/>
    </location>
</feature>
<organism evidence="12 13">
    <name type="scientific">Ureibacillus manganicus DSM 26584</name>
    <dbReference type="NCBI Taxonomy" id="1384049"/>
    <lineage>
        <taxon>Bacteria</taxon>
        <taxon>Bacillati</taxon>
        <taxon>Bacillota</taxon>
        <taxon>Bacilli</taxon>
        <taxon>Bacillales</taxon>
        <taxon>Caryophanaceae</taxon>
        <taxon>Ureibacillus</taxon>
    </lineage>
</organism>
<dbReference type="Pfam" id="PF00005">
    <property type="entry name" value="ABC_tran"/>
    <property type="match status" value="1"/>
</dbReference>
<evidence type="ECO:0000256" key="7">
    <source>
        <dbReference type="ARBA" id="ARBA00022989"/>
    </source>
</evidence>
<dbReference type="GO" id="GO:0005524">
    <property type="term" value="F:ATP binding"/>
    <property type="evidence" value="ECO:0007669"/>
    <property type="project" value="UniProtKB-KW"/>
</dbReference>
<evidence type="ECO:0000256" key="2">
    <source>
        <dbReference type="ARBA" id="ARBA00022448"/>
    </source>
</evidence>
<protein>
    <submittedName>
        <fullName evidence="12">ABC transporter ATP-binding protein</fullName>
    </submittedName>
</protein>
<dbReference type="SUPFAM" id="SSF90123">
    <property type="entry name" value="ABC transporter transmembrane region"/>
    <property type="match status" value="1"/>
</dbReference>
<evidence type="ECO:0000259" key="10">
    <source>
        <dbReference type="PROSITE" id="PS50893"/>
    </source>
</evidence>
<dbReference type="InterPro" id="IPR003593">
    <property type="entry name" value="AAA+_ATPase"/>
</dbReference>
<dbReference type="PROSITE" id="PS50893">
    <property type="entry name" value="ABC_TRANSPORTER_2"/>
    <property type="match status" value="1"/>
</dbReference>
<evidence type="ECO:0000313" key="12">
    <source>
        <dbReference type="EMBL" id="KGR79372.1"/>
    </source>
</evidence>
<feature type="transmembrane region" description="Helical" evidence="9">
    <location>
        <begin position="133"/>
        <end position="151"/>
    </location>
</feature>
<evidence type="ECO:0000256" key="4">
    <source>
        <dbReference type="ARBA" id="ARBA00022692"/>
    </source>
</evidence>
<keyword evidence="7 9" id="KW-1133">Transmembrane helix</keyword>
<evidence type="ECO:0000313" key="13">
    <source>
        <dbReference type="Proteomes" id="UP000030416"/>
    </source>
</evidence>
<dbReference type="GO" id="GO:0015421">
    <property type="term" value="F:ABC-type oligopeptide transporter activity"/>
    <property type="evidence" value="ECO:0007669"/>
    <property type="project" value="TreeGrafter"/>
</dbReference>
<dbReference type="InterPro" id="IPR011527">
    <property type="entry name" value="ABC1_TM_dom"/>
</dbReference>
<dbReference type="InterPro" id="IPR027417">
    <property type="entry name" value="P-loop_NTPase"/>
</dbReference>
<dbReference type="PROSITE" id="PS00211">
    <property type="entry name" value="ABC_TRANSPORTER_1"/>
    <property type="match status" value="1"/>
</dbReference>
<evidence type="ECO:0000256" key="9">
    <source>
        <dbReference type="SAM" id="Phobius"/>
    </source>
</evidence>
<sequence>MKTVFSYVKPYWLSALIAFILMLIELMIELVQPLIIAKIIDEGIVVNDFSSIQFWGIVLVILAIVALLSGIINSYFAAHVAHSFGFDLRNALFSRIQAFTMATYLKFPTSGLITRLTNDVTQVQNVLFMSLRILVRAPLAAFLSLVMAFIINPKIALFLFIGAPIVVGFLYFMVKKGITYFAQVQWRLDRVNRVLQECLQAIRLVKAYMRNQYESSRFQQVADSLRLDTTKALRIMELIMPVLLLIMNVSLLAVIWFGSNEVHAGNAQVGELVAIINYSMRVTGNFTMFAFIIIAIARAKASSDRMKEVLIVDEGGLEEQSDKKETKINSSINEIGTVRFENVSFTYPNSELQVLSNISFEVKRGEKLAIMGETGAGKTTLLNLIPRFYEPSIGNVFVNGRNIIDWSMGELRAMIGFVPQKSLLFTGSISENLKWGKQDALVSEVRISAEQAQIHETVETFPNKYETRVGQKGVNLSGGQKQRLSIARALIRKSRILVLDDSTSALDIKTEGALWEALEDENATMFVVTQKVRTARSMDKILLLHEGKVEAYGTHDELIQISTRYQQIVESQEEQVGEEG</sequence>
<dbReference type="GO" id="GO:0005886">
    <property type="term" value="C:plasma membrane"/>
    <property type="evidence" value="ECO:0007669"/>
    <property type="project" value="UniProtKB-SubCell"/>
</dbReference>
<gene>
    <name evidence="12" type="ORF">CD29_06665</name>
</gene>
<dbReference type="STRING" id="1384049.CD29_06665"/>
<dbReference type="PROSITE" id="PS50929">
    <property type="entry name" value="ABC_TM1F"/>
    <property type="match status" value="1"/>
</dbReference>
<evidence type="ECO:0000256" key="3">
    <source>
        <dbReference type="ARBA" id="ARBA00022475"/>
    </source>
</evidence>